<dbReference type="InterPro" id="IPR001647">
    <property type="entry name" value="HTH_TetR"/>
</dbReference>
<dbReference type="PANTHER" id="PTHR47506:SF1">
    <property type="entry name" value="HTH-TYPE TRANSCRIPTIONAL REGULATOR YJDC"/>
    <property type="match status" value="1"/>
</dbReference>
<evidence type="ECO:0000259" key="5">
    <source>
        <dbReference type="PROSITE" id="PS50977"/>
    </source>
</evidence>
<reference evidence="6" key="1">
    <citation type="submission" date="2020-08" db="EMBL/GenBank/DDBJ databases">
        <title>A bifunctional nitrone conjugated secondary metabolite targeting the ribosome.</title>
        <authorList>
            <person name="Limbrick E.M."/>
            <person name="Graf M."/>
            <person name="Derewacz D.K."/>
            <person name="Nguyen F."/>
            <person name="Spraggins J.M."/>
            <person name="Wieland M."/>
            <person name="Ynigez-Gutierrez A.E."/>
            <person name="Reisman B.J."/>
            <person name="Zinshteyn B."/>
            <person name="McCulloch K."/>
            <person name="Iverson T.M."/>
            <person name="Green R."/>
            <person name="Wilson D.N."/>
            <person name="Bachmann B.O."/>
        </authorList>
    </citation>
    <scope>NUCLEOTIDE SEQUENCE</scope>
    <source>
        <strain evidence="6">Africana</strain>
    </source>
</reference>
<proteinExistence type="predicted"/>
<dbReference type="GO" id="GO:0003677">
    <property type="term" value="F:DNA binding"/>
    <property type="evidence" value="ECO:0007669"/>
    <property type="project" value="UniProtKB-UniRule"/>
</dbReference>
<accession>A0A7D6CC16</accession>
<dbReference type="InterPro" id="IPR009057">
    <property type="entry name" value="Homeodomain-like_sf"/>
</dbReference>
<gene>
    <name evidence="6" type="ORF">HZU44_01940</name>
</gene>
<keyword evidence="3" id="KW-0804">Transcription</keyword>
<dbReference type="AlphaFoldDB" id="A0A7D6CC16"/>
<dbReference type="EMBL" id="CP058905">
    <property type="protein sequence ID" value="QLJ98985.1"/>
    <property type="molecule type" value="Genomic_DNA"/>
</dbReference>
<keyword evidence="1" id="KW-0805">Transcription regulation</keyword>
<evidence type="ECO:0000313" key="6">
    <source>
        <dbReference type="EMBL" id="QLJ98985.1"/>
    </source>
</evidence>
<dbReference type="SUPFAM" id="SSF46689">
    <property type="entry name" value="Homeodomain-like"/>
    <property type="match status" value="1"/>
</dbReference>
<evidence type="ECO:0000256" key="3">
    <source>
        <dbReference type="ARBA" id="ARBA00023163"/>
    </source>
</evidence>
<feature type="DNA-binding region" description="H-T-H motif" evidence="4">
    <location>
        <begin position="27"/>
        <end position="46"/>
    </location>
</feature>
<evidence type="ECO:0000256" key="2">
    <source>
        <dbReference type="ARBA" id="ARBA00023125"/>
    </source>
</evidence>
<dbReference type="PANTHER" id="PTHR47506">
    <property type="entry name" value="TRANSCRIPTIONAL REGULATORY PROTEIN"/>
    <property type="match status" value="1"/>
</dbReference>
<dbReference type="Pfam" id="PF00440">
    <property type="entry name" value="TetR_N"/>
    <property type="match status" value="1"/>
</dbReference>
<dbReference type="SUPFAM" id="SSF48498">
    <property type="entry name" value="Tetracyclin repressor-like, C-terminal domain"/>
    <property type="match status" value="1"/>
</dbReference>
<sequence>MTAIATREQIVRAADRLFYERGFEHTSFADIAAAVGLSRGNFYYHFKSKAAILDAVIAARLDERRGWLARWEAEEPDPAARILRFIEIVHVNRADIQAHGCPLGTMTTELAKLEHTMLMQAGELLTLFRDWLTEQFRLLGHAERSEDLAMHVLTFSQGVAVLANLYRDENYIRREVDQMRAWLHALQPTT</sequence>
<evidence type="ECO:0000256" key="1">
    <source>
        <dbReference type="ARBA" id="ARBA00023015"/>
    </source>
</evidence>
<dbReference type="PRINTS" id="PR00455">
    <property type="entry name" value="HTHTETR"/>
</dbReference>
<dbReference type="FunFam" id="1.10.10.60:FF:000141">
    <property type="entry name" value="TetR family transcriptional regulator"/>
    <property type="match status" value="1"/>
</dbReference>
<dbReference type="PROSITE" id="PS50977">
    <property type="entry name" value="HTH_TETR_2"/>
    <property type="match status" value="1"/>
</dbReference>
<organism evidence="6">
    <name type="scientific">Micromonospora carbonacea</name>
    <dbReference type="NCBI Taxonomy" id="47853"/>
    <lineage>
        <taxon>Bacteria</taxon>
        <taxon>Bacillati</taxon>
        <taxon>Actinomycetota</taxon>
        <taxon>Actinomycetes</taxon>
        <taxon>Micromonosporales</taxon>
        <taxon>Micromonosporaceae</taxon>
        <taxon>Micromonospora</taxon>
    </lineage>
</organism>
<protein>
    <submittedName>
        <fullName evidence="6">TetR/AcrR family transcriptional regulator</fullName>
    </submittedName>
</protein>
<name>A0A7D6CC16_9ACTN</name>
<dbReference type="InterPro" id="IPR036271">
    <property type="entry name" value="Tet_transcr_reg_TetR-rel_C_sf"/>
</dbReference>
<dbReference type="Gene3D" id="1.10.357.10">
    <property type="entry name" value="Tetracycline Repressor, domain 2"/>
    <property type="match status" value="1"/>
</dbReference>
<keyword evidence="2 4" id="KW-0238">DNA-binding</keyword>
<feature type="domain" description="HTH tetR-type" evidence="5">
    <location>
        <begin position="4"/>
        <end position="64"/>
    </location>
</feature>
<dbReference type="GO" id="GO:0045892">
    <property type="term" value="P:negative regulation of DNA-templated transcription"/>
    <property type="evidence" value="ECO:0007669"/>
    <property type="project" value="UniProtKB-ARBA"/>
</dbReference>
<evidence type="ECO:0000256" key="4">
    <source>
        <dbReference type="PROSITE-ProRule" id="PRU00335"/>
    </source>
</evidence>